<organism evidence="2 3">
    <name type="scientific">Saccharothrix algeriensis</name>
    <dbReference type="NCBI Taxonomy" id="173560"/>
    <lineage>
        <taxon>Bacteria</taxon>
        <taxon>Bacillati</taxon>
        <taxon>Actinomycetota</taxon>
        <taxon>Actinomycetes</taxon>
        <taxon>Pseudonocardiales</taxon>
        <taxon>Pseudonocardiaceae</taxon>
        <taxon>Saccharothrix</taxon>
    </lineage>
</organism>
<dbReference type="Gene3D" id="1.10.620.20">
    <property type="entry name" value="Ribonucleotide Reductase, subunit A"/>
    <property type="match status" value="1"/>
</dbReference>
<keyword evidence="4" id="KW-1185">Reference proteome</keyword>
<dbReference type="GO" id="GO:0016491">
    <property type="term" value="F:oxidoreductase activity"/>
    <property type="evidence" value="ECO:0007669"/>
    <property type="project" value="InterPro"/>
</dbReference>
<protein>
    <submittedName>
        <fullName evidence="2">Diiron oxygenase</fullName>
    </submittedName>
</protein>
<evidence type="ECO:0000313" key="4">
    <source>
        <dbReference type="Proteomes" id="UP001195724"/>
    </source>
</evidence>
<dbReference type="Proteomes" id="UP000671828">
    <property type="component" value="Chromosome"/>
</dbReference>
<dbReference type="InterPro" id="IPR025859">
    <property type="entry name" value="AurF/CmlI"/>
</dbReference>
<dbReference type="RefSeq" id="WP_204841959.1">
    <property type="nucleotide sequence ID" value="NZ_JAFBCL010000001.1"/>
</dbReference>
<evidence type="ECO:0000313" key="1">
    <source>
        <dbReference type="EMBL" id="MBM7811074.1"/>
    </source>
</evidence>
<reference evidence="1 4" key="1">
    <citation type="submission" date="2021-01" db="EMBL/GenBank/DDBJ databases">
        <title>Sequencing the genomes of 1000 actinobacteria strains.</title>
        <authorList>
            <person name="Klenk H.-P."/>
        </authorList>
    </citation>
    <scope>NUCLEOTIDE SEQUENCE [LARGE SCALE GENOMIC DNA]</scope>
    <source>
        <strain evidence="1 4">DSM 44581</strain>
    </source>
</reference>
<dbReference type="EMBL" id="JAFBCL010000001">
    <property type="protein sequence ID" value="MBM7811074.1"/>
    <property type="molecule type" value="Genomic_DNA"/>
</dbReference>
<proteinExistence type="predicted"/>
<dbReference type="Pfam" id="PF11583">
    <property type="entry name" value="AurF"/>
    <property type="match status" value="1"/>
</dbReference>
<accession>A0A8T8I296</accession>
<sequence length="314" mass="35752">MTTTPEATEYRSGFGSWDDRASVRSKPRHILDEHLDGKMFFPPELVAAVNHPEVKRNADDDLVRRVLLHRLHIYLDFTSDLEQLVVNPVTQLISRRRAGFDLPDRMLRDAYKICTDESWHALFSDDLQDQLATATGEGSPELFPRFLLDLDRLEAEEDSDTRGLTKVFFTVVSETLISAILNDIPRDERIISSVRETIADHSEDERRHHAYFAQFFQYAWHQLGKRQRDAIGQALPQFITAFLGPDPAADAHLLKLAGLDDETTRGVLEEINEPMAVGRSIRTAGAATLRLFERNGVFEDSRTYDSFARLGLVE</sequence>
<dbReference type="InterPro" id="IPR012348">
    <property type="entry name" value="RNR-like"/>
</dbReference>
<dbReference type="Proteomes" id="UP001195724">
    <property type="component" value="Unassembled WGS sequence"/>
</dbReference>
<evidence type="ECO:0000313" key="2">
    <source>
        <dbReference type="EMBL" id="QTR05023.1"/>
    </source>
</evidence>
<reference evidence="2" key="2">
    <citation type="submission" date="2021-04" db="EMBL/GenBank/DDBJ databases">
        <title>Saccharothrix algeriensis WGS.</title>
        <authorList>
            <person name="Stuskova K."/>
            <person name="Hakalova E."/>
            <person name="Tebbal A.B."/>
            <person name="Eichmeier A."/>
        </authorList>
    </citation>
    <scope>NUCLEOTIDE SEQUENCE</scope>
    <source>
        <strain evidence="2">NRRL B-24137</strain>
    </source>
</reference>
<name>A0A8T8I296_9PSEU</name>
<gene>
    <name evidence="2" type="ORF">J7S33_09985</name>
    <name evidence="1" type="ORF">JOE68_001939</name>
</gene>
<evidence type="ECO:0000313" key="3">
    <source>
        <dbReference type="Proteomes" id="UP000671828"/>
    </source>
</evidence>
<dbReference type="AlphaFoldDB" id="A0A8T8I296"/>
<dbReference type="EMBL" id="CP072788">
    <property type="protein sequence ID" value="QTR05023.1"/>
    <property type="molecule type" value="Genomic_DNA"/>
</dbReference>